<name>A0A494Z3M5_9BACI</name>
<gene>
    <name evidence="2" type="ORF">D8M05_05455</name>
</gene>
<evidence type="ECO:0000313" key="3">
    <source>
        <dbReference type="Proteomes" id="UP000281813"/>
    </source>
</evidence>
<protein>
    <submittedName>
        <fullName evidence="2">Uncharacterized protein</fullName>
    </submittedName>
</protein>
<keyword evidence="1" id="KW-0472">Membrane</keyword>
<feature type="transmembrane region" description="Helical" evidence="1">
    <location>
        <begin position="12"/>
        <end position="34"/>
    </location>
</feature>
<reference evidence="2 3" key="1">
    <citation type="journal article" date="2015" name="Antonie Van Leeuwenhoek">
        <title>Oceanobacillus bengalensis sp. nov., a bacterium isolated from seawater of the Bay of Bengal.</title>
        <authorList>
            <person name="Yongchang O."/>
            <person name="Xiang W."/>
            <person name="Wang G."/>
        </authorList>
    </citation>
    <scope>NUCLEOTIDE SEQUENCE [LARGE SCALE GENOMIC DNA]</scope>
    <source>
        <strain evidence="2 3">MCCC 1K00260</strain>
    </source>
</reference>
<dbReference type="RefSeq" id="WP_121129442.1">
    <property type="nucleotide sequence ID" value="NZ_JBHUFK010000041.1"/>
</dbReference>
<feature type="transmembrane region" description="Helical" evidence="1">
    <location>
        <begin position="137"/>
        <end position="155"/>
    </location>
</feature>
<keyword evidence="1" id="KW-1133">Transmembrane helix</keyword>
<feature type="transmembrane region" description="Helical" evidence="1">
    <location>
        <begin position="108"/>
        <end position="125"/>
    </location>
</feature>
<dbReference type="EMBL" id="RBZO01000006">
    <property type="protein sequence ID" value="RKQ17117.1"/>
    <property type="molecule type" value="Genomic_DNA"/>
</dbReference>
<evidence type="ECO:0000256" key="1">
    <source>
        <dbReference type="SAM" id="Phobius"/>
    </source>
</evidence>
<proteinExistence type="predicted"/>
<comment type="caution">
    <text evidence="2">The sequence shown here is derived from an EMBL/GenBank/DDBJ whole genome shotgun (WGS) entry which is preliminary data.</text>
</comment>
<dbReference type="OrthoDB" id="2388965at2"/>
<accession>A0A494Z3M5</accession>
<feature type="transmembrane region" description="Helical" evidence="1">
    <location>
        <begin position="161"/>
        <end position="185"/>
    </location>
</feature>
<keyword evidence="3" id="KW-1185">Reference proteome</keyword>
<dbReference type="AlphaFoldDB" id="A0A494Z3M5"/>
<evidence type="ECO:0000313" key="2">
    <source>
        <dbReference type="EMBL" id="RKQ17117.1"/>
    </source>
</evidence>
<organism evidence="2 3">
    <name type="scientific">Oceanobacillus bengalensis</name>
    <dbReference type="NCBI Taxonomy" id="1435466"/>
    <lineage>
        <taxon>Bacteria</taxon>
        <taxon>Bacillati</taxon>
        <taxon>Bacillota</taxon>
        <taxon>Bacilli</taxon>
        <taxon>Bacillales</taxon>
        <taxon>Bacillaceae</taxon>
        <taxon>Oceanobacillus</taxon>
    </lineage>
</organism>
<dbReference type="Proteomes" id="UP000281813">
    <property type="component" value="Unassembled WGS sequence"/>
</dbReference>
<keyword evidence="1" id="KW-0812">Transmembrane</keyword>
<feature type="transmembrane region" description="Helical" evidence="1">
    <location>
        <begin position="40"/>
        <end position="61"/>
    </location>
</feature>
<feature type="transmembrane region" description="Helical" evidence="1">
    <location>
        <begin position="81"/>
        <end position="102"/>
    </location>
</feature>
<sequence length="198" mass="22322">MDNNVPHWYGETAQSIAPVGIIMAGFMLVYSIWFGFSWGILGWILFGFTVLLSLFLIIKSVKHIKHSKRFIYNESEEGKKIGKAMGILSGISYGALWLFVILFLVFGLYKFIMPTVTFIIGLHFIPQARIFNRKIDYFVAPLPISSSIIAYYFAIESNNSWSSVYAIAGIGGVLSTAIYGLYMIITYKNLAIKHGIDY</sequence>